<dbReference type="InterPro" id="IPR036922">
    <property type="entry name" value="Rieske_2Fe-2S_sf"/>
</dbReference>
<dbReference type="AlphaFoldDB" id="A0A916YD77"/>
<sequence length="130" mass="14018">MTMVTNPTTPVRAARWVRLCAFEQLSVERGRAALVGDTQIALFLLADGTVRAVSNYDPYSGAHVLSRGIVGTAAFAGGAVIPTITSPLHKQSWDLRTGTVVETHGHDERHITSFAVAVDDGQVFVKWEEA</sequence>
<dbReference type="GO" id="GO:0004497">
    <property type="term" value="F:monooxygenase activity"/>
    <property type="evidence" value="ECO:0007669"/>
    <property type="project" value="UniProtKB-ARBA"/>
</dbReference>
<organism evidence="8 9">
    <name type="scientific">Microbacterium faecale</name>
    <dbReference type="NCBI Taxonomy" id="1804630"/>
    <lineage>
        <taxon>Bacteria</taxon>
        <taxon>Bacillati</taxon>
        <taxon>Actinomycetota</taxon>
        <taxon>Actinomycetes</taxon>
        <taxon>Micrococcales</taxon>
        <taxon>Microbacteriaceae</taxon>
        <taxon>Microbacterium</taxon>
    </lineage>
</organism>
<reference evidence="8" key="1">
    <citation type="journal article" date="2014" name="Int. J. Syst. Evol. Microbiol.">
        <title>Complete genome sequence of Corynebacterium casei LMG S-19264T (=DSM 44701T), isolated from a smear-ripened cheese.</title>
        <authorList>
            <consortium name="US DOE Joint Genome Institute (JGI-PGF)"/>
            <person name="Walter F."/>
            <person name="Albersmeier A."/>
            <person name="Kalinowski J."/>
            <person name="Ruckert C."/>
        </authorList>
    </citation>
    <scope>NUCLEOTIDE SEQUENCE</scope>
    <source>
        <strain evidence="8">CGMCC 1.15152</strain>
    </source>
</reference>
<evidence type="ECO:0000313" key="9">
    <source>
        <dbReference type="Proteomes" id="UP000633205"/>
    </source>
</evidence>
<dbReference type="NCBIfam" id="TIGR02378">
    <property type="entry name" value="nirD_assim_sml"/>
    <property type="match status" value="1"/>
</dbReference>
<dbReference type="EMBL" id="BMHO01000001">
    <property type="protein sequence ID" value="GGD40595.1"/>
    <property type="molecule type" value="Genomic_DNA"/>
</dbReference>
<comment type="caution">
    <text evidence="8">The sequence shown here is derived from an EMBL/GenBank/DDBJ whole genome shotgun (WGS) entry which is preliminary data.</text>
</comment>
<dbReference type="InterPro" id="IPR017881">
    <property type="entry name" value="NirD"/>
</dbReference>
<keyword evidence="9" id="KW-1185">Reference proteome</keyword>
<evidence type="ECO:0000256" key="3">
    <source>
        <dbReference type="ARBA" id="ARBA00023002"/>
    </source>
</evidence>
<proteinExistence type="predicted"/>
<reference evidence="8" key="2">
    <citation type="submission" date="2020-09" db="EMBL/GenBank/DDBJ databases">
        <authorList>
            <person name="Sun Q."/>
            <person name="Zhou Y."/>
        </authorList>
    </citation>
    <scope>NUCLEOTIDE SEQUENCE</scope>
    <source>
        <strain evidence="8">CGMCC 1.15152</strain>
    </source>
</reference>
<keyword evidence="2" id="KW-0479">Metal-binding</keyword>
<keyword evidence="6" id="KW-0534">Nitrate assimilation</keyword>
<keyword evidence="5" id="KW-0411">Iron-sulfur</keyword>
<dbReference type="Pfam" id="PF13806">
    <property type="entry name" value="Rieske_2"/>
    <property type="match status" value="1"/>
</dbReference>
<dbReference type="GO" id="GO:0046872">
    <property type="term" value="F:metal ion binding"/>
    <property type="evidence" value="ECO:0007669"/>
    <property type="project" value="UniProtKB-KW"/>
</dbReference>
<dbReference type="GO" id="GO:0042128">
    <property type="term" value="P:nitrate assimilation"/>
    <property type="evidence" value="ECO:0007669"/>
    <property type="project" value="UniProtKB-KW"/>
</dbReference>
<dbReference type="GO" id="GO:0008942">
    <property type="term" value="F:nitrite reductase [NAD(P)H] activity"/>
    <property type="evidence" value="ECO:0007669"/>
    <property type="project" value="InterPro"/>
</dbReference>
<dbReference type="GO" id="GO:0051537">
    <property type="term" value="F:2 iron, 2 sulfur cluster binding"/>
    <property type="evidence" value="ECO:0007669"/>
    <property type="project" value="UniProtKB-KW"/>
</dbReference>
<gene>
    <name evidence="8" type="ORF">GCM10010915_21820</name>
</gene>
<dbReference type="SUPFAM" id="SSF50022">
    <property type="entry name" value="ISP domain"/>
    <property type="match status" value="1"/>
</dbReference>
<dbReference type="InterPro" id="IPR017941">
    <property type="entry name" value="Rieske_2Fe-2S"/>
</dbReference>
<evidence type="ECO:0000259" key="7">
    <source>
        <dbReference type="PROSITE" id="PS51296"/>
    </source>
</evidence>
<dbReference type="PROSITE" id="PS51296">
    <property type="entry name" value="RIESKE"/>
    <property type="match status" value="1"/>
</dbReference>
<keyword evidence="1" id="KW-0001">2Fe-2S</keyword>
<evidence type="ECO:0000256" key="2">
    <source>
        <dbReference type="ARBA" id="ARBA00022723"/>
    </source>
</evidence>
<protein>
    <submittedName>
        <fullName evidence="8">Ferredoxin</fullName>
    </submittedName>
</protein>
<evidence type="ECO:0000256" key="4">
    <source>
        <dbReference type="ARBA" id="ARBA00023004"/>
    </source>
</evidence>
<dbReference type="InterPro" id="IPR012748">
    <property type="entry name" value="Rieske-like_NirD"/>
</dbReference>
<dbReference type="GO" id="GO:0016705">
    <property type="term" value="F:oxidoreductase activity, acting on paired donors, with incorporation or reduction of molecular oxygen"/>
    <property type="evidence" value="ECO:0007669"/>
    <property type="project" value="UniProtKB-ARBA"/>
</dbReference>
<feature type="domain" description="Rieske" evidence="7">
    <location>
        <begin position="17"/>
        <end position="125"/>
    </location>
</feature>
<accession>A0A916YD77</accession>
<dbReference type="Proteomes" id="UP000633205">
    <property type="component" value="Unassembled WGS sequence"/>
</dbReference>
<dbReference type="PANTHER" id="PTHR40562">
    <property type="match status" value="1"/>
</dbReference>
<evidence type="ECO:0000256" key="5">
    <source>
        <dbReference type="ARBA" id="ARBA00023014"/>
    </source>
</evidence>
<evidence type="ECO:0000313" key="8">
    <source>
        <dbReference type="EMBL" id="GGD40595.1"/>
    </source>
</evidence>
<keyword evidence="4" id="KW-0408">Iron</keyword>
<name>A0A916YD77_9MICO</name>
<dbReference type="PANTHER" id="PTHR40562:SF1">
    <property type="entry name" value="NITRITE REDUCTASE (NADH) SMALL SUBUNIT"/>
    <property type="match status" value="1"/>
</dbReference>
<evidence type="ECO:0000256" key="6">
    <source>
        <dbReference type="ARBA" id="ARBA00023063"/>
    </source>
</evidence>
<dbReference type="RefSeq" id="WP_188712255.1">
    <property type="nucleotide sequence ID" value="NZ_BMHO01000001.1"/>
</dbReference>
<dbReference type="Gene3D" id="2.102.10.10">
    <property type="entry name" value="Rieske [2Fe-2S] iron-sulphur domain"/>
    <property type="match status" value="1"/>
</dbReference>
<evidence type="ECO:0000256" key="1">
    <source>
        <dbReference type="ARBA" id="ARBA00022714"/>
    </source>
</evidence>
<keyword evidence="3" id="KW-0560">Oxidoreductase</keyword>
<dbReference type="PROSITE" id="PS51300">
    <property type="entry name" value="NIRD"/>
    <property type="match status" value="1"/>
</dbReference>